<dbReference type="InterPro" id="IPR011009">
    <property type="entry name" value="Kinase-like_dom_sf"/>
</dbReference>
<dbReference type="AlphaFoldDB" id="A0A418AN82"/>
<name>A0A418AN82_9STRA</name>
<evidence type="ECO:0000256" key="7">
    <source>
        <dbReference type="ARBA" id="ARBA00047899"/>
    </source>
</evidence>
<dbReference type="GO" id="GO:0004674">
    <property type="term" value="F:protein serine/threonine kinase activity"/>
    <property type="evidence" value="ECO:0007669"/>
    <property type="project" value="UniProtKB-KW"/>
</dbReference>
<dbReference type="SMART" id="SM00220">
    <property type="entry name" value="S_TKc"/>
    <property type="match status" value="1"/>
</dbReference>
<keyword evidence="2" id="KW-0723">Serine/threonine-protein kinase</keyword>
<keyword evidence="4" id="KW-0547">Nucleotide-binding</keyword>
<dbReference type="PANTHER" id="PTHR43895">
    <property type="entry name" value="CALCIUM/CALMODULIN-DEPENDENT PROTEIN KINASE KINASE-RELATED"/>
    <property type="match status" value="1"/>
</dbReference>
<keyword evidence="5" id="KW-0418">Kinase</keyword>
<dbReference type="Pfam" id="PF00069">
    <property type="entry name" value="Pkinase"/>
    <property type="match status" value="1"/>
</dbReference>
<dbReference type="Gene3D" id="1.10.510.10">
    <property type="entry name" value="Transferase(Phosphotransferase) domain 1"/>
    <property type="match status" value="1"/>
</dbReference>
<dbReference type="Proteomes" id="UP000285060">
    <property type="component" value="Unassembled WGS sequence"/>
</dbReference>
<evidence type="ECO:0000256" key="2">
    <source>
        <dbReference type="ARBA" id="ARBA00022527"/>
    </source>
</evidence>
<evidence type="ECO:0000313" key="11">
    <source>
        <dbReference type="Proteomes" id="UP000285060"/>
    </source>
</evidence>
<accession>A0A418AN82</accession>
<dbReference type="EMBL" id="QUSY01001027">
    <property type="protein sequence ID" value="RHY26348.1"/>
    <property type="molecule type" value="Genomic_DNA"/>
</dbReference>
<evidence type="ECO:0000256" key="3">
    <source>
        <dbReference type="ARBA" id="ARBA00022679"/>
    </source>
</evidence>
<evidence type="ECO:0000259" key="9">
    <source>
        <dbReference type="PROSITE" id="PS50011"/>
    </source>
</evidence>
<comment type="catalytic activity">
    <reaction evidence="8">
        <text>L-seryl-[protein] + ATP = O-phospho-L-seryl-[protein] + ADP + H(+)</text>
        <dbReference type="Rhea" id="RHEA:17989"/>
        <dbReference type="Rhea" id="RHEA-COMP:9863"/>
        <dbReference type="Rhea" id="RHEA-COMP:11604"/>
        <dbReference type="ChEBI" id="CHEBI:15378"/>
        <dbReference type="ChEBI" id="CHEBI:29999"/>
        <dbReference type="ChEBI" id="CHEBI:30616"/>
        <dbReference type="ChEBI" id="CHEBI:83421"/>
        <dbReference type="ChEBI" id="CHEBI:456216"/>
        <dbReference type="EC" id="2.7.11.1"/>
    </reaction>
</comment>
<dbReference type="PROSITE" id="PS00108">
    <property type="entry name" value="PROTEIN_KINASE_ST"/>
    <property type="match status" value="1"/>
</dbReference>
<evidence type="ECO:0000313" key="10">
    <source>
        <dbReference type="EMBL" id="RHY26348.1"/>
    </source>
</evidence>
<dbReference type="SUPFAM" id="SSF56112">
    <property type="entry name" value="Protein kinase-like (PK-like)"/>
    <property type="match status" value="1"/>
</dbReference>
<comment type="caution">
    <text evidence="10">The sequence shown here is derived from an EMBL/GenBank/DDBJ whole genome shotgun (WGS) entry which is preliminary data.</text>
</comment>
<evidence type="ECO:0000256" key="8">
    <source>
        <dbReference type="ARBA" id="ARBA00048679"/>
    </source>
</evidence>
<feature type="domain" description="Protein kinase" evidence="9">
    <location>
        <begin position="28"/>
        <end position="300"/>
    </location>
</feature>
<dbReference type="PROSITE" id="PS50011">
    <property type="entry name" value="PROTEIN_KINASE_DOM"/>
    <property type="match status" value="1"/>
</dbReference>
<evidence type="ECO:0000256" key="4">
    <source>
        <dbReference type="ARBA" id="ARBA00022741"/>
    </source>
</evidence>
<evidence type="ECO:0000256" key="1">
    <source>
        <dbReference type="ARBA" id="ARBA00012513"/>
    </source>
</evidence>
<dbReference type="VEuPathDB" id="FungiDB:H310_06190"/>
<keyword evidence="3" id="KW-0808">Transferase</keyword>
<reference evidence="10 11" key="1">
    <citation type="submission" date="2018-08" db="EMBL/GenBank/DDBJ databases">
        <title>Aphanomyces genome sequencing and annotation.</title>
        <authorList>
            <person name="Minardi D."/>
            <person name="Oidtmann B."/>
            <person name="Van Der Giezen M."/>
            <person name="Studholme D.J."/>
        </authorList>
    </citation>
    <scope>NUCLEOTIDE SEQUENCE [LARGE SCALE GENOMIC DNA]</scope>
    <source>
        <strain evidence="10 11">NJM0002</strain>
    </source>
</reference>
<organism evidence="10 11">
    <name type="scientific">Aphanomyces invadans</name>
    <dbReference type="NCBI Taxonomy" id="157072"/>
    <lineage>
        <taxon>Eukaryota</taxon>
        <taxon>Sar</taxon>
        <taxon>Stramenopiles</taxon>
        <taxon>Oomycota</taxon>
        <taxon>Saprolegniomycetes</taxon>
        <taxon>Saprolegniales</taxon>
        <taxon>Verrucalvaceae</taxon>
        <taxon>Aphanomyces</taxon>
    </lineage>
</organism>
<dbReference type="FunFam" id="1.10.510.10:FF:000571">
    <property type="entry name" value="Maternal embryonic leucine zipper kinase"/>
    <property type="match status" value="1"/>
</dbReference>
<proteinExistence type="predicted"/>
<evidence type="ECO:0000256" key="6">
    <source>
        <dbReference type="ARBA" id="ARBA00022840"/>
    </source>
</evidence>
<evidence type="ECO:0000256" key="5">
    <source>
        <dbReference type="ARBA" id="ARBA00022777"/>
    </source>
</evidence>
<gene>
    <name evidence="10" type="ORF">DYB32_009569</name>
</gene>
<protein>
    <recommendedName>
        <fullName evidence="1">non-specific serine/threonine protein kinase</fullName>
        <ecNumber evidence="1">2.7.11.1</ecNumber>
    </recommendedName>
</protein>
<keyword evidence="6" id="KW-0067">ATP-binding</keyword>
<dbReference type="InterPro" id="IPR008271">
    <property type="entry name" value="Ser/Thr_kinase_AS"/>
</dbReference>
<comment type="catalytic activity">
    <reaction evidence="7">
        <text>L-threonyl-[protein] + ATP = O-phospho-L-threonyl-[protein] + ADP + H(+)</text>
        <dbReference type="Rhea" id="RHEA:46608"/>
        <dbReference type="Rhea" id="RHEA-COMP:11060"/>
        <dbReference type="Rhea" id="RHEA-COMP:11605"/>
        <dbReference type="ChEBI" id="CHEBI:15378"/>
        <dbReference type="ChEBI" id="CHEBI:30013"/>
        <dbReference type="ChEBI" id="CHEBI:30616"/>
        <dbReference type="ChEBI" id="CHEBI:61977"/>
        <dbReference type="ChEBI" id="CHEBI:456216"/>
        <dbReference type="EC" id="2.7.11.1"/>
    </reaction>
</comment>
<keyword evidence="11" id="KW-1185">Reference proteome</keyword>
<sequence>MALAFLQESISHFQSFNAAAMRVLNDQYAVMQTLGSGLQGKVKLGVDLKTNEHVALKLIKSSKLTQKAILNLYREIQAMKLVQHPNVMRLLAVAKDVEYPKKKGGSEKVVLVVLELATGGELFDFMMFTGHFSEEIARTYFRQLVSGLHACHVQGVYHRDIKPENLLLDKDFQLRIADFGLSAISEDLSVADDLTTQCGTRAYMSPEIIAGTPYEGSPADVWSAGVVLFILLAGFPPFQIATRQDWWFRACAMQQYQAFWAAHSRTAVFSPMAMDLLTRIFDVNPATRITLQEIWQHPWMHEPVLSDAAMTKELMARKEKVTQEKVRAQKAKEAKAAASAQTTFNPFERNTHRSISMPPSASSLHSADMFLPTIQSCGIPAYTTLRCFASSAADLLQRLHASFDTAGLKYVWTDSLATPSENVKAKAQISTSSGRVDVMLRLHPVEYADGLFLVEVRRRGGDLFAFRHVFDLVSADLQDILADDAAPPAKVALPPAAAGDDDEVEELISDEALMI</sequence>
<dbReference type="GO" id="GO:0007165">
    <property type="term" value="P:signal transduction"/>
    <property type="evidence" value="ECO:0007669"/>
    <property type="project" value="TreeGrafter"/>
</dbReference>
<dbReference type="EC" id="2.7.11.1" evidence="1"/>
<dbReference type="PANTHER" id="PTHR43895:SF32">
    <property type="entry name" value="SERINE_THREONINE-PROTEIN KINASE CHK1"/>
    <property type="match status" value="1"/>
</dbReference>
<dbReference type="GO" id="GO:0005524">
    <property type="term" value="F:ATP binding"/>
    <property type="evidence" value="ECO:0007669"/>
    <property type="project" value="UniProtKB-KW"/>
</dbReference>
<dbReference type="InterPro" id="IPR000719">
    <property type="entry name" value="Prot_kinase_dom"/>
</dbReference>